<dbReference type="PANTHER" id="PTHR40396:SF1">
    <property type="entry name" value="ATPASE AAA-TYPE CORE DOMAIN-CONTAINING PROTEIN"/>
    <property type="match status" value="1"/>
</dbReference>
<evidence type="ECO:0000313" key="3">
    <source>
        <dbReference type="Proteomes" id="UP000611762"/>
    </source>
</evidence>
<comment type="caution">
    <text evidence="2">The sequence shown here is derived from an EMBL/GenBank/DDBJ whole genome shotgun (WGS) entry which is preliminary data.</text>
</comment>
<gene>
    <name evidence="2" type="ORF">H8698_06980</name>
</gene>
<dbReference type="GO" id="GO:0005524">
    <property type="term" value="F:ATP binding"/>
    <property type="evidence" value="ECO:0007669"/>
    <property type="project" value="UniProtKB-KW"/>
</dbReference>
<accession>A0A926DP17</accession>
<dbReference type="GO" id="GO:0016887">
    <property type="term" value="F:ATP hydrolysis activity"/>
    <property type="evidence" value="ECO:0007669"/>
    <property type="project" value="InterPro"/>
</dbReference>
<feature type="domain" description="ATPase AAA-type core" evidence="1">
    <location>
        <begin position="296"/>
        <end position="365"/>
    </location>
</feature>
<evidence type="ECO:0000313" key="2">
    <source>
        <dbReference type="EMBL" id="MBC8540719.1"/>
    </source>
</evidence>
<dbReference type="PANTHER" id="PTHR40396">
    <property type="entry name" value="ATPASE-LIKE PROTEIN"/>
    <property type="match status" value="1"/>
</dbReference>
<sequence length="423" mass="48619">MLVGFTFENFASFYNNTEFAMTVSGNDSRYKELNTFSTPHGELLKSCFMYGANGSGKTNFIGALAFMKYIVTAELDVQSRIISKPNHFLFNNVSKDKPTSFSIAFIIEGILYDYGFSVLNNKIIKEYLDKKDKRTVNVFTRSGSNFETIKINSKEFKNVEHVIKNTREDVLFLSWANFCNNEMAMKIYKWFEAIQIFDADDTNQLLSVTVNYMEEHENGKKDIVELMNKLGIPIYDFEMEITDDKMSETLMAALKKSYKEKFKNMMNVKNIDLKVKQRVYDKDWDNYTISDFGFELESAGTKKLFEIAGPIISAINNGSVVLIDEIDARLHPSLVRQLVMMFNSLSQNPNNAQLICNTHDVTLLDEDIRRDQIYFLEKDEYGVSKLYSLCDFKGIRKDSKILKQYLLGVYGALPNIKDSSING</sequence>
<name>A0A926DP17_9FIRM</name>
<dbReference type="Proteomes" id="UP000611762">
    <property type="component" value="Unassembled WGS sequence"/>
</dbReference>
<reference evidence="2" key="1">
    <citation type="submission" date="2020-08" db="EMBL/GenBank/DDBJ databases">
        <title>Genome public.</title>
        <authorList>
            <person name="Liu C."/>
            <person name="Sun Q."/>
        </authorList>
    </citation>
    <scope>NUCLEOTIDE SEQUENCE</scope>
    <source>
        <strain evidence="2">H8</strain>
    </source>
</reference>
<protein>
    <submittedName>
        <fullName evidence="2">ATP-binding protein</fullName>
    </submittedName>
</protein>
<dbReference type="RefSeq" id="WP_249311871.1">
    <property type="nucleotide sequence ID" value="NZ_JACRSU010000002.1"/>
</dbReference>
<dbReference type="InterPro" id="IPR003959">
    <property type="entry name" value="ATPase_AAA_core"/>
</dbReference>
<organism evidence="2 3">
    <name type="scientific">Congzhengia minquanensis</name>
    <dbReference type="NCBI Taxonomy" id="2763657"/>
    <lineage>
        <taxon>Bacteria</taxon>
        <taxon>Bacillati</taxon>
        <taxon>Bacillota</taxon>
        <taxon>Clostridia</taxon>
        <taxon>Eubacteriales</taxon>
        <taxon>Oscillospiraceae</taxon>
        <taxon>Congzhengia</taxon>
    </lineage>
</organism>
<dbReference type="InterPro" id="IPR027417">
    <property type="entry name" value="P-loop_NTPase"/>
</dbReference>
<feature type="domain" description="ATPase AAA-type core" evidence="1">
    <location>
        <begin position="48"/>
        <end position="131"/>
    </location>
</feature>
<dbReference type="AlphaFoldDB" id="A0A926DP17"/>
<dbReference type="Pfam" id="PF13304">
    <property type="entry name" value="AAA_21"/>
    <property type="match status" value="2"/>
</dbReference>
<proteinExistence type="predicted"/>
<dbReference type="Gene3D" id="3.40.50.300">
    <property type="entry name" value="P-loop containing nucleotide triphosphate hydrolases"/>
    <property type="match status" value="1"/>
</dbReference>
<keyword evidence="2" id="KW-0547">Nucleotide-binding</keyword>
<evidence type="ECO:0000259" key="1">
    <source>
        <dbReference type="Pfam" id="PF13304"/>
    </source>
</evidence>
<dbReference type="EMBL" id="JACRSU010000002">
    <property type="protein sequence ID" value="MBC8540719.1"/>
    <property type="molecule type" value="Genomic_DNA"/>
</dbReference>
<keyword evidence="2" id="KW-0067">ATP-binding</keyword>
<dbReference type="SUPFAM" id="SSF52540">
    <property type="entry name" value="P-loop containing nucleoside triphosphate hydrolases"/>
    <property type="match status" value="1"/>
</dbReference>
<keyword evidence="3" id="KW-1185">Reference proteome</keyword>